<evidence type="ECO:0000313" key="2">
    <source>
        <dbReference type="EMBL" id="GBQ01270.1"/>
    </source>
</evidence>
<feature type="compositionally biased region" description="Pro residues" evidence="1">
    <location>
        <begin position="63"/>
        <end position="74"/>
    </location>
</feature>
<name>A0A388SZU1_9ACTN</name>
<sequence length="196" mass="19996">MGRPPEGRAARDERAVCRRPGTRTACLVTYLSARLPVCPTACLPACLPPMAPPGSPSALSAPGYPPGPRTPPADGPEVLRVRTPGEEQRPRRFDGTAGAAGAAGAGKRAGRVSDGRGKPDGTAGAGKRAGRDRAAVGATGGPPRRPLRRALRRAPAAAPSDRVTGPRERGARAVPPVHTLSPTMRPCAPVTATVHG</sequence>
<feature type="region of interest" description="Disordered" evidence="1">
    <location>
        <begin position="51"/>
        <end position="196"/>
    </location>
</feature>
<feature type="compositionally biased region" description="Basic and acidic residues" evidence="1">
    <location>
        <begin position="77"/>
        <end position="94"/>
    </location>
</feature>
<reference evidence="2 3" key="1">
    <citation type="submission" date="2018-07" db="EMBL/GenBank/DDBJ databases">
        <title>Whole Genome Shotgun Sequence of Streptomyces spongiicola strain 531S.</title>
        <authorList>
            <person name="Dohra H."/>
            <person name="Kodani S."/>
        </authorList>
    </citation>
    <scope>NUCLEOTIDE SEQUENCE [LARGE SCALE GENOMIC DNA]</scope>
    <source>
        <strain evidence="2 3">531S</strain>
    </source>
</reference>
<gene>
    <name evidence="2" type="ORF">SSP531S_27030</name>
</gene>
<comment type="caution">
    <text evidence="2">The sequence shown here is derived from an EMBL/GenBank/DDBJ whole genome shotgun (WGS) entry which is preliminary data.</text>
</comment>
<evidence type="ECO:0000256" key="1">
    <source>
        <dbReference type="SAM" id="MobiDB-lite"/>
    </source>
</evidence>
<protein>
    <submittedName>
        <fullName evidence="2">Uncharacterized protein</fullName>
    </submittedName>
</protein>
<dbReference type="AlphaFoldDB" id="A0A388SZU1"/>
<dbReference type="EMBL" id="BGZL01000006">
    <property type="protein sequence ID" value="GBQ01270.1"/>
    <property type="molecule type" value="Genomic_DNA"/>
</dbReference>
<evidence type="ECO:0000313" key="3">
    <source>
        <dbReference type="Proteomes" id="UP000265354"/>
    </source>
</evidence>
<proteinExistence type="predicted"/>
<feature type="compositionally biased region" description="Low complexity" evidence="1">
    <location>
        <begin position="95"/>
        <end position="106"/>
    </location>
</feature>
<accession>A0A388SZU1</accession>
<dbReference type="Proteomes" id="UP000265354">
    <property type="component" value="Unassembled WGS sequence"/>
</dbReference>
<organism evidence="2 3">
    <name type="scientific">Streptomyces spongiicola</name>
    <dbReference type="NCBI Taxonomy" id="1690221"/>
    <lineage>
        <taxon>Bacteria</taxon>
        <taxon>Bacillati</taxon>
        <taxon>Actinomycetota</taxon>
        <taxon>Actinomycetes</taxon>
        <taxon>Kitasatosporales</taxon>
        <taxon>Streptomycetaceae</taxon>
        <taxon>Streptomyces</taxon>
    </lineage>
</organism>